<dbReference type="Gene3D" id="3.10.10.10">
    <property type="entry name" value="HIV Type 1 Reverse Transcriptase, subunit A, domain 1"/>
    <property type="match status" value="1"/>
</dbReference>
<dbReference type="PROSITE" id="PS50878">
    <property type="entry name" value="RT_POL"/>
    <property type="match status" value="1"/>
</dbReference>
<evidence type="ECO:0000256" key="1">
    <source>
        <dbReference type="SAM" id="MobiDB-lite"/>
    </source>
</evidence>
<sequence>MREIKTIREKKSEKSKSEKKVGIKKPTQSGESKREEKSTKSLLIGPMEVKSLLLYDRFVERVQGPVLGDIPPRLPPLKGIKHHIDLSLGATLPKRATYRTNPKEGKGKRNTKASGKVAGKRIGKKEHEPMCDNNKSLLGASNMFYQCAMLMILVPKKDETWRMCTDCRPINNITIRYRHHIPRLDDLLDELLGSQMFSKIDLKSRYHQIRVREEDEWKTTFKTNFGLYEWLVMPLGLTNAPITFMRLMNHVLRSLISKFVVVYFDDILMETLFSNLKIFIFCTNEVFLLGFVVRSNGFMVDREKVKAIQEWPMPKTIGEVRSFHGLASFYKIFVKDFSSLAASLNNVVKKSEETQERAFQGFKETLIQAPILALPNFLKVWIMVVLLQEGYPIAYLFYALIRALQMWQHYLLPKEFVIHSDHEVLKHLIG</sequence>
<dbReference type="Pfam" id="PF00078">
    <property type="entry name" value="RVT_1"/>
    <property type="match status" value="1"/>
</dbReference>
<dbReference type="InterPro" id="IPR050951">
    <property type="entry name" value="Retrovirus_Pol_polyprotein"/>
</dbReference>
<dbReference type="AlphaFoldDB" id="A0A371EHF5"/>
<name>A0A371EHF5_MUCPR</name>
<dbReference type="InterPro" id="IPR000477">
    <property type="entry name" value="RT_dom"/>
</dbReference>
<feature type="region of interest" description="Disordered" evidence="1">
    <location>
        <begin position="1"/>
        <end position="39"/>
    </location>
</feature>
<feature type="domain" description="Reverse transcriptase" evidence="3">
    <location>
        <begin position="135"/>
        <end position="328"/>
    </location>
</feature>
<organism evidence="4 5">
    <name type="scientific">Mucuna pruriens</name>
    <name type="common">Velvet bean</name>
    <name type="synonym">Dolichos pruriens</name>
    <dbReference type="NCBI Taxonomy" id="157652"/>
    <lineage>
        <taxon>Eukaryota</taxon>
        <taxon>Viridiplantae</taxon>
        <taxon>Streptophyta</taxon>
        <taxon>Embryophyta</taxon>
        <taxon>Tracheophyta</taxon>
        <taxon>Spermatophyta</taxon>
        <taxon>Magnoliopsida</taxon>
        <taxon>eudicotyledons</taxon>
        <taxon>Gunneridae</taxon>
        <taxon>Pentapetalae</taxon>
        <taxon>rosids</taxon>
        <taxon>fabids</taxon>
        <taxon>Fabales</taxon>
        <taxon>Fabaceae</taxon>
        <taxon>Papilionoideae</taxon>
        <taxon>50 kb inversion clade</taxon>
        <taxon>NPAAA clade</taxon>
        <taxon>indigoferoid/millettioid clade</taxon>
        <taxon>Phaseoleae</taxon>
        <taxon>Mucuna</taxon>
    </lineage>
</organism>
<accession>A0A371EHF5</accession>
<dbReference type="CDD" id="cd01647">
    <property type="entry name" value="RT_LTR"/>
    <property type="match status" value="1"/>
</dbReference>
<reference evidence="4" key="1">
    <citation type="submission" date="2018-05" db="EMBL/GenBank/DDBJ databases">
        <title>Draft genome of Mucuna pruriens seed.</title>
        <authorList>
            <person name="Nnadi N.E."/>
            <person name="Vos R."/>
            <person name="Hasami M.H."/>
            <person name="Devisetty U.K."/>
            <person name="Aguiy J.C."/>
        </authorList>
    </citation>
    <scope>NUCLEOTIDE SEQUENCE [LARGE SCALE GENOMIC DNA]</scope>
    <source>
        <strain evidence="4">JCA_2017</strain>
    </source>
</reference>
<dbReference type="PANTHER" id="PTHR37984">
    <property type="entry name" value="PROTEIN CBG26694"/>
    <property type="match status" value="1"/>
</dbReference>
<feature type="non-terminal residue" evidence="4">
    <location>
        <position position="1"/>
    </location>
</feature>
<feature type="compositionally biased region" description="Basic and acidic residues" evidence="1">
    <location>
        <begin position="1"/>
        <end position="21"/>
    </location>
</feature>
<keyword evidence="2" id="KW-0472">Membrane</keyword>
<evidence type="ECO:0000259" key="3">
    <source>
        <dbReference type="PROSITE" id="PS50878"/>
    </source>
</evidence>
<evidence type="ECO:0000313" key="4">
    <source>
        <dbReference type="EMBL" id="RDX65478.1"/>
    </source>
</evidence>
<feature type="region of interest" description="Disordered" evidence="1">
    <location>
        <begin position="94"/>
        <end position="121"/>
    </location>
</feature>
<comment type="caution">
    <text evidence="4">The sequence shown here is derived from an EMBL/GenBank/DDBJ whole genome shotgun (WGS) entry which is preliminary data.</text>
</comment>
<dbReference type="SUPFAM" id="SSF56672">
    <property type="entry name" value="DNA/RNA polymerases"/>
    <property type="match status" value="1"/>
</dbReference>
<proteinExistence type="predicted"/>
<dbReference type="EMBL" id="QJKJ01013880">
    <property type="protein sequence ID" value="RDX65478.1"/>
    <property type="molecule type" value="Genomic_DNA"/>
</dbReference>
<dbReference type="OrthoDB" id="420169at2759"/>
<dbReference type="Proteomes" id="UP000257109">
    <property type="component" value="Unassembled WGS sequence"/>
</dbReference>
<dbReference type="FunFam" id="3.30.70.270:FF:000020">
    <property type="entry name" value="Transposon Tf2-6 polyprotein-like Protein"/>
    <property type="match status" value="1"/>
</dbReference>
<keyword evidence="5" id="KW-1185">Reference proteome</keyword>
<feature type="transmembrane region" description="Helical" evidence="2">
    <location>
        <begin position="380"/>
        <end position="401"/>
    </location>
</feature>
<dbReference type="InterPro" id="IPR043128">
    <property type="entry name" value="Rev_trsase/Diguanyl_cyclase"/>
</dbReference>
<dbReference type="Gene3D" id="3.30.70.270">
    <property type="match status" value="2"/>
</dbReference>
<gene>
    <name evidence="4" type="primary">pol</name>
    <name evidence="4" type="ORF">CR513_55860</name>
</gene>
<evidence type="ECO:0000313" key="5">
    <source>
        <dbReference type="Proteomes" id="UP000257109"/>
    </source>
</evidence>
<keyword evidence="2" id="KW-1133">Transmembrane helix</keyword>
<keyword evidence="2" id="KW-0812">Transmembrane</keyword>
<dbReference type="InterPro" id="IPR043502">
    <property type="entry name" value="DNA/RNA_pol_sf"/>
</dbReference>
<dbReference type="PANTHER" id="PTHR37984:SF5">
    <property type="entry name" value="PROTEIN NYNRIN-LIKE"/>
    <property type="match status" value="1"/>
</dbReference>
<evidence type="ECO:0000256" key="2">
    <source>
        <dbReference type="SAM" id="Phobius"/>
    </source>
</evidence>
<protein>
    <submittedName>
        <fullName evidence="4">Retrovirus-related Pol polyprotein</fullName>
    </submittedName>
</protein>